<evidence type="ECO:0000313" key="2">
    <source>
        <dbReference type="EMBL" id="GIP16203.1"/>
    </source>
</evidence>
<keyword evidence="1" id="KW-0812">Transmembrane</keyword>
<gene>
    <name evidence="2" type="ORF">J40TS1_18450</name>
</gene>
<protein>
    <submittedName>
        <fullName evidence="2">Uncharacterized protein</fullName>
    </submittedName>
</protein>
<feature type="transmembrane region" description="Helical" evidence="1">
    <location>
        <begin position="6"/>
        <end position="22"/>
    </location>
</feature>
<evidence type="ECO:0000256" key="1">
    <source>
        <dbReference type="SAM" id="Phobius"/>
    </source>
</evidence>
<dbReference type="AlphaFoldDB" id="A0A919YSQ5"/>
<name>A0A919YSQ5_9BACL</name>
<dbReference type="RefSeq" id="WP_213514480.1">
    <property type="nucleotide sequence ID" value="NZ_BOSE01000003.1"/>
</dbReference>
<keyword evidence="1" id="KW-0472">Membrane</keyword>
<dbReference type="EMBL" id="BOSE01000003">
    <property type="protein sequence ID" value="GIP16203.1"/>
    <property type="molecule type" value="Genomic_DNA"/>
</dbReference>
<proteinExistence type="predicted"/>
<feature type="transmembrane region" description="Helical" evidence="1">
    <location>
        <begin position="29"/>
        <end position="50"/>
    </location>
</feature>
<evidence type="ECO:0000313" key="3">
    <source>
        <dbReference type="Proteomes" id="UP000683139"/>
    </source>
</evidence>
<organism evidence="2 3">
    <name type="scientific">Paenibacillus montaniterrae</name>
    <dbReference type="NCBI Taxonomy" id="429341"/>
    <lineage>
        <taxon>Bacteria</taxon>
        <taxon>Bacillati</taxon>
        <taxon>Bacillota</taxon>
        <taxon>Bacilli</taxon>
        <taxon>Bacillales</taxon>
        <taxon>Paenibacillaceae</taxon>
        <taxon>Paenibacillus</taxon>
    </lineage>
</organism>
<keyword evidence="3" id="KW-1185">Reference proteome</keyword>
<dbReference type="Proteomes" id="UP000683139">
    <property type="component" value="Unassembled WGS sequence"/>
</dbReference>
<keyword evidence="1" id="KW-1133">Transmembrane helix</keyword>
<reference evidence="2" key="1">
    <citation type="submission" date="2021-03" db="EMBL/GenBank/DDBJ databases">
        <title>Antimicrobial resistance genes in bacteria isolated from Japanese honey, and their potential for conferring macrolide and lincosamide resistance in the American foulbrood pathogen Paenibacillus larvae.</title>
        <authorList>
            <person name="Okamoto M."/>
            <person name="Kumagai M."/>
            <person name="Kanamori H."/>
            <person name="Takamatsu D."/>
        </authorList>
    </citation>
    <scope>NUCLEOTIDE SEQUENCE</scope>
    <source>
        <strain evidence="2">J40TS1</strain>
    </source>
</reference>
<comment type="caution">
    <text evidence="2">The sequence shown here is derived from an EMBL/GenBank/DDBJ whole genome shotgun (WGS) entry which is preliminary data.</text>
</comment>
<sequence length="305" mass="35983">MLWLVYGIYVVVSAVILALFNWSHKQTLLIKLLIVACIPVIGWLLPIIWIRKPKRRSEQQFSEYVENQQQEHKIRRIGVFHNIERQRELDIVPIEDALIVSQHRERRQVLIDVLKQDTIQYIEVLQQAISNEDTETSHYAVSAIMEIKRKLLMSLQELEVHYEQEQDNAQLAKAYIEVLAIYLKSGFLDERTKRKYQYTYLSVLTHYLQQHEKEEALFAAKLDIEIELGIYADAEQTALLYVEHYPLSEQAYMALLRYYFVIRSHQKLEQTLNRLKSSPIRLSNEGLTTVRFWSKGVGDGQQHQI</sequence>
<accession>A0A919YSQ5</accession>